<accession>A0A0H2REQ5</accession>
<protein>
    <submittedName>
        <fullName evidence="1">Uncharacterized protein</fullName>
    </submittedName>
</protein>
<gene>
    <name evidence="1" type="ORF">SCHPADRAFT_525029</name>
</gene>
<dbReference type="AlphaFoldDB" id="A0A0H2REQ5"/>
<dbReference type="EMBL" id="KQ086029">
    <property type="protein sequence ID" value="KLO10350.1"/>
    <property type="molecule type" value="Genomic_DNA"/>
</dbReference>
<evidence type="ECO:0000313" key="2">
    <source>
        <dbReference type="Proteomes" id="UP000053477"/>
    </source>
</evidence>
<proteinExistence type="predicted"/>
<dbReference type="InParanoid" id="A0A0H2REQ5"/>
<evidence type="ECO:0000313" key="1">
    <source>
        <dbReference type="EMBL" id="KLO10350.1"/>
    </source>
</evidence>
<sequence>MFRVARGRAGSGSRACCSVFAASVPFISVQILRSGISARNSRSVVQSCDAEEDSDVLQQFGRKLAMSVYHVVYQKD</sequence>
<dbReference type="Proteomes" id="UP000053477">
    <property type="component" value="Unassembled WGS sequence"/>
</dbReference>
<reference evidence="1 2" key="1">
    <citation type="submission" date="2015-04" db="EMBL/GenBank/DDBJ databases">
        <title>Complete genome sequence of Schizopora paradoxa KUC8140, a cosmopolitan wood degrader in East Asia.</title>
        <authorList>
            <consortium name="DOE Joint Genome Institute"/>
            <person name="Min B."/>
            <person name="Park H."/>
            <person name="Jang Y."/>
            <person name="Kim J.-J."/>
            <person name="Kim K.H."/>
            <person name="Pangilinan J."/>
            <person name="Lipzen A."/>
            <person name="Riley R."/>
            <person name="Grigoriev I.V."/>
            <person name="Spatafora J.W."/>
            <person name="Choi I.-G."/>
        </authorList>
    </citation>
    <scope>NUCLEOTIDE SEQUENCE [LARGE SCALE GENOMIC DNA]</scope>
    <source>
        <strain evidence="1 2">KUC8140</strain>
    </source>
</reference>
<organism evidence="1 2">
    <name type="scientific">Schizopora paradoxa</name>
    <dbReference type="NCBI Taxonomy" id="27342"/>
    <lineage>
        <taxon>Eukaryota</taxon>
        <taxon>Fungi</taxon>
        <taxon>Dikarya</taxon>
        <taxon>Basidiomycota</taxon>
        <taxon>Agaricomycotina</taxon>
        <taxon>Agaricomycetes</taxon>
        <taxon>Hymenochaetales</taxon>
        <taxon>Schizoporaceae</taxon>
        <taxon>Schizopora</taxon>
    </lineage>
</organism>
<name>A0A0H2REQ5_9AGAM</name>
<keyword evidence="2" id="KW-1185">Reference proteome</keyword>